<dbReference type="GO" id="GO:0016787">
    <property type="term" value="F:hydrolase activity"/>
    <property type="evidence" value="ECO:0007669"/>
    <property type="project" value="UniProtKB-KW"/>
</dbReference>
<dbReference type="GO" id="GO:0000723">
    <property type="term" value="P:telomere maintenance"/>
    <property type="evidence" value="ECO:0007669"/>
    <property type="project" value="InterPro"/>
</dbReference>
<evidence type="ECO:0000313" key="5">
    <source>
        <dbReference type="RefSeq" id="XP_021860944.2"/>
    </source>
</evidence>
<dbReference type="InterPro" id="IPR049163">
    <property type="entry name" value="Pif1-like_2B_dom"/>
</dbReference>
<feature type="domain" description="DNA helicase Pif1-like 2B" evidence="3">
    <location>
        <begin position="751"/>
        <end position="797"/>
    </location>
</feature>
<comment type="catalytic activity">
    <reaction evidence="1">
        <text>ATP + H2O = ADP + phosphate + H(+)</text>
        <dbReference type="Rhea" id="RHEA:13065"/>
        <dbReference type="ChEBI" id="CHEBI:15377"/>
        <dbReference type="ChEBI" id="CHEBI:15378"/>
        <dbReference type="ChEBI" id="CHEBI:30616"/>
        <dbReference type="ChEBI" id="CHEBI:43474"/>
        <dbReference type="ChEBI" id="CHEBI:456216"/>
        <dbReference type="EC" id="5.6.2.3"/>
    </reaction>
</comment>
<evidence type="ECO:0000313" key="4">
    <source>
        <dbReference type="Proteomes" id="UP000813463"/>
    </source>
</evidence>
<dbReference type="PANTHER" id="PTHR10492">
    <property type="match status" value="1"/>
</dbReference>
<keyword evidence="4" id="KW-1185">Reference proteome</keyword>
<evidence type="ECO:0000259" key="3">
    <source>
        <dbReference type="Pfam" id="PF21530"/>
    </source>
</evidence>
<dbReference type="GO" id="GO:0005524">
    <property type="term" value="F:ATP binding"/>
    <property type="evidence" value="ECO:0007669"/>
    <property type="project" value="UniProtKB-KW"/>
</dbReference>
<name>A0A9R0J6Q4_SPIOL</name>
<dbReference type="GO" id="GO:0006310">
    <property type="term" value="P:DNA recombination"/>
    <property type="evidence" value="ECO:0007669"/>
    <property type="project" value="UniProtKB-KW"/>
</dbReference>
<dbReference type="GeneID" id="110799968"/>
<keyword evidence="1" id="KW-0234">DNA repair</keyword>
<keyword evidence="1" id="KW-0067">ATP-binding</keyword>
<dbReference type="InterPro" id="IPR027417">
    <property type="entry name" value="P-loop_NTPase"/>
</dbReference>
<dbReference type="Pfam" id="PF05970">
    <property type="entry name" value="PIF1"/>
    <property type="match status" value="1"/>
</dbReference>
<dbReference type="AlphaFoldDB" id="A0A9R0J6Q4"/>
<evidence type="ECO:0000256" key="1">
    <source>
        <dbReference type="RuleBase" id="RU363044"/>
    </source>
</evidence>
<keyword evidence="1" id="KW-0378">Hydrolase</keyword>
<accession>A0A9R0J6Q4</accession>
<dbReference type="EC" id="5.6.2.3" evidence="1"/>
<sequence>MTHGSCGTLNPKCPCMHDGRCTKYYPKDFNDDTIIGEDGYPQYRRRNNGRVAQKNGHTIDNTSIVPYNVDLLVKYQAHINVEVCNKYTCTKYLFKYMNKGPDMALATVQEVTDSGMPGGQQANPEPPRDEIKSYLQCRYVSAAEACWRVFGFPIQYKYPPVQRLSCHLEEEQIVMFEDHEPLDQVLERVGPAKTPLTGWMEANRKYPEARKLTYHDFPTEWVWQSKERKWKGRDEGFKIGRIYYVHPASGELHYLRMLLNIVTGSTSFADIRTVNGVEFATFKEACNALGLLEGDSEWHEALKAASSWAHAPQLRELFATILIFCEVTSPSDLWEKNWELLSDDVQYRQRKRFNSPNIVLTTNQVQNYALYEIELILNRNNRSLTNYGSMPFPDMSLVQQTSNRLILEEQMFDIATLADEASNLEAGLNPEQSSVYHQILEVIENRIGGVFFIYGSGGTGKTYLWSTLISRIRSQGHIVIAVVSSGIAALLLHCGRTAHSRFSIPIHLNENSCCRIPQGSNLAFLIQRARLIIWDEAPMVHRHAFEAVDRTLRDIMQTVNPSASDRPFGGKTVVLGGDFRQILPAVPRKGREDIVDASVSRSPTIWPHCIMFKLTTNMRLRGSSTTVGLEQMQAFSKWVLDVGDGKIPTTAKNGEDEGSWIQIPTDLLVKDHEDNKVALVEEIYPDLLHNYRDIKYLAERAILAPKNEYVDEINNYVLSMIPGVEGVYKSADRVSPLTNRSSVDEDLYPTEFLNTLQFPGIPNHEIRLKVGCPIILLRNINQVEGLCNGTRLIITRLEAIVIEAQVVTGKNVRRRVSIPWVEMTPSNHALPFTMKRRQFPVKVCFAMTINKSQGQTFNRVGAY</sequence>
<comment type="cofactor">
    <cofactor evidence="1">
        <name>Mg(2+)</name>
        <dbReference type="ChEBI" id="CHEBI:18420"/>
    </cofactor>
</comment>
<dbReference type="Gene3D" id="3.40.50.300">
    <property type="entry name" value="P-loop containing nucleotide triphosphate hydrolases"/>
    <property type="match status" value="1"/>
</dbReference>
<dbReference type="GO" id="GO:0006281">
    <property type="term" value="P:DNA repair"/>
    <property type="evidence" value="ECO:0007669"/>
    <property type="project" value="UniProtKB-KW"/>
</dbReference>
<reference evidence="5" key="2">
    <citation type="submission" date="2025-08" db="UniProtKB">
        <authorList>
            <consortium name="RefSeq"/>
        </authorList>
    </citation>
    <scope>IDENTIFICATION</scope>
    <source>
        <tissue evidence="5">Leaf</tissue>
    </source>
</reference>
<feature type="domain" description="DNA helicase Pif1-like DEAD-box helicase" evidence="2">
    <location>
        <begin position="428"/>
        <end position="651"/>
    </location>
</feature>
<dbReference type="KEGG" id="soe:110799968"/>
<dbReference type="RefSeq" id="XP_021860944.2">
    <property type="nucleotide sequence ID" value="XM_022005252.2"/>
</dbReference>
<keyword evidence="1" id="KW-0233">DNA recombination</keyword>
<gene>
    <name evidence="5" type="primary">LOC110799968</name>
</gene>
<keyword evidence="1" id="KW-0227">DNA damage</keyword>
<evidence type="ECO:0000259" key="2">
    <source>
        <dbReference type="Pfam" id="PF05970"/>
    </source>
</evidence>
<protein>
    <recommendedName>
        <fullName evidence="1">ATP-dependent DNA helicase</fullName>
        <ecNumber evidence="1">5.6.2.3</ecNumber>
    </recommendedName>
</protein>
<keyword evidence="1" id="KW-0347">Helicase</keyword>
<dbReference type="GO" id="GO:0043139">
    <property type="term" value="F:5'-3' DNA helicase activity"/>
    <property type="evidence" value="ECO:0007669"/>
    <property type="project" value="UniProtKB-EC"/>
</dbReference>
<proteinExistence type="inferred from homology"/>
<dbReference type="InterPro" id="IPR010285">
    <property type="entry name" value="DNA_helicase_pif1-like_DEAD"/>
</dbReference>
<dbReference type="Pfam" id="PF21530">
    <property type="entry name" value="Pif1_2B_dom"/>
    <property type="match status" value="1"/>
</dbReference>
<keyword evidence="1" id="KW-0547">Nucleotide-binding</keyword>
<dbReference type="SUPFAM" id="SSF52540">
    <property type="entry name" value="P-loop containing nucleoside triphosphate hydrolases"/>
    <property type="match status" value="2"/>
</dbReference>
<organism evidence="4 5">
    <name type="scientific">Spinacia oleracea</name>
    <name type="common">Spinach</name>
    <dbReference type="NCBI Taxonomy" id="3562"/>
    <lineage>
        <taxon>Eukaryota</taxon>
        <taxon>Viridiplantae</taxon>
        <taxon>Streptophyta</taxon>
        <taxon>Embryophyta</taxon>
        <taxon>Tracheophyta</taxon>
        <taxon>Spermatophyta</taxon>
        <taxon>Magnoliopsida</taxon>
        <taxon>eudicotyledons</taxon>
        <taxon>Gunneridae</taxon>
        <taxon>Pentapetalae</taxon>
        <taxon>Caryophyllales</taxon>
        <taxon>Chenopodiaceae</taxon>
        <taxon>Chenopodioideae</taxon>
        <taxon>Anserineae</taxon>
        <taxon>Spinacia</taxon>
    </lineage>
</organism>
<reference evidence="4" key="1">
    <citation type="journal article" date="2021" name="Nat. Commun.">
        <title>Genomic analyses provide insights into spinach domestication and the genetic basis of agronomic traits.</title>
        <authorList>
            <person name="Cai X."/>
            <person name="Sun X."/>
            <person name="Xu C."/>
            <person name="Sun H."/>
            <person name="Wang X."/>
            <person name="Ge C."/>
            <person name="Zhang Z."/>
            <person name="Wang Q."/>
            <person name="Fei Z."/>
            <person name="Jiao C."/>
            <person name="Wang Q."/>
        </authorList>
    </citation>
    <scope>NUCLEOTIDE SEQUENCE [LARGE SCALE GENOMIC DNA]</scope>
    <source>
        <strain evidence="4">cv. Varoflay</strain>
    </source>
</reference>
<dbReference type="Proteomes" id="UP000813463">
    <property type="component" value="Chromosome 4"/>
</dbReference>
<comment type="similarity">
    <text evidence="1">Belongs to the helicase family.</text>
</comment>
<dbReference type="PANTHER" id="PTHR10492:SF90">
    <property type="entry name" value="ATP-DEPENDENT DNA HELICASE"/>
    <property type="match status" value="1"/>
</dbReference>